<evidence type="ECO:0000313" key="3">
    <source>
        <dbReference type="EMBL" id="ORZ05775.1"/>
    </source>
</evidence>
<feature type="compositionally biased region" description="Basic residues" evidence="1">
    <location>
        <begin position="29"/>
        <end position="45"/>
    </location>
</feature>
<evidence type="ECO:0000256" key="1">
    <source>
        <dbReference type="SAM" id="MobiDB-lite"/>
    </source>
</evidence>
<dbReference type="Pfam" id="PF00533">
    <property type="entry name" value="BRCT"/>
    <property type="match status" value="1"/>
</dbReference>
<protein>
    <recommendedName>
        <fullName evidence="2">BRCT domain-containing protein</fullName>
    </recommendedName>
</protein>
<dbReference type="SUPFAM" id="SSF52113">
    <property type="entry name" value="BRCT domain"/>
    <property type="match status" value="1"/>
</dbReference>
<evidence type="ECO:0000259" key="2">
    <source>
        <dbReference type="PROSITE" id="PS50172"/>
    </source>
</evidence>
<feature type="domain" description="BRCT" evidence="2">
    <location>
        <begin position="65"/>
        <end position="166"/>
    </location>
</feature>
<dbReference type="STRING" id="90262.A0A1X2HZ04"/>
<dbReference type="EMBL" id="MCGE01000042">
    <property type="protein sequence ID" value="ORZ05775.1"/>
    <property type="molecule type" value="Genomic_DNA"/>
</dbReference>
<dbReference type="AlphaFoldDB" id="A0A1X2HZ04"/>
<reference evidence="3 4" key="1">
    <citation type="submission" date="2016-07" db="EMBL/GenBank/DDBJ databases">
        <title>Pervasive Adenine N6-methylation of Active Genes in Fungi.</title>
        <authorList>
            <consortium name="DOE Joint Genome Institute"/>
            <person name="Mondo S.J."/>
            <person name="Dannebaum R.O."/>
            <person name="Kuo R.C."/>
            <person name="Labutti K."/>
            <person name="Haridas S."/>
            <person name="Kuo A."/>
            <person name="Salamov A."/>
            <person name="Ahrendt S.R."/>
            <person name="Lipzen A."/>
            <person name="Sullivan W."/>
            <person name="Andreopoulos W.B."/>
            <person name="Clum A."/>
            <person name="Lindquist E."/>
            <person name="Daum C."/>
            <person name="Ramamoorthy G.K."/>
            <person name="Gryganskyi A."/>
            <person name="Culley D."/>
            <person name="Magnuson J.K."/>
            <person name="James T.Y."/>
            <person name="O'Malley M.A."/>
            <person name="Stajich J.E."/>
            <person name="Spatafora J.W."/>
            <person name="Visel A."/>
            <person name="Grigoriev I.V."/>
        </authorList>
    </citation>
    <scope>NUCLEOTIDE SEQUENCE [LARGE SCALE GENOMIC DNA]</scope>
    <source>
        <strain evidence="3 4">NRRL 1336</strain>
    </source>
</reference>
<comment type="caution">
    <text evidence="3">The sequence shown here is derived from an EMBL/GenBank/DDBJ whole genome shotgun (WGS) entry which is preliminary data.</text>
</comment>
<dbReference type="InterPro" id="IPR036420">
    <property type="entry name" value="BRCT_dom_sf"/>
</dbReference>
<feature type="region of interest" description="Disordered" evidence="1">
    <location>
        <begin position="25"/>
        <end position="63"/>
    </location>
</feature>
<dbReference type="SMART" id="SM00292">
    <property type="entry name" value="BRCT"/>
    <property type="match status" value="1"/>
</dbReference>
<dbReference type="Gene3D" id="3.40.50.10190">
    <property type="entry name" value="BRCT domain"/>
    <property type="match status" value="1"/>
</dbReference>
<dbReference type="Proteomes" id="UP000193560">
    <property type="component" value="Unassembled WGS sequence"/>
</dbReference>
<accession>A0A1X2HZ04</accession>
<feature type="region of interest" description="Disordered" evidence="1">
    <location>
        <begin position="400"/>
        <end position="419"/>
    </location>
</feature>
<evidence type="ECO:0000313" key="4">
    <source>
        <dbReference type="Proteomes" id="UP000193560"/>
    </source>
</evidence>
<sequence length="419" mass="47197">MRLLETGPLHKRITSHSFTNTSISYRTNKTSHKPKVPRKRRRSKSSVKCLTASQQQQHDDLSAKSSTNALLGVGLYIDKSVKNRDQLARIARMLSATVIEKWSTSATHLIYSSSGSTRCRHKQPQHSYTPYIIIKALEKKMRVVAPDWLLSCYDRKERLPETLFPYQMNYHHRVASLPYEMSWLSFEEEENGNPFELTAEEFGVVETPGNLDKGDTGDGYQDRKLTDFFQRISNGETDNYPQSGEKDNKNITIGKGKTLIGSNFGSVTHHEETSTPQFQQSGQRITDGTELAYLERIAQQADGMDRGEQQQRIYDDVGPTSGIDDLNVDDYGTCDERNTTSAITLPLPARHPKRVLGKEDRLQIWCGEQPLILDSGHQLSGKMAKLVYTTSSLPLVSSHKASTSAQNPAIEISSNWQKT</sequence>
<gene>
    <name evidence="3" type="ORF">BCR42DRAFT_427729</name>
</gene>
<proteinExistence type="predicted"/>
<organism evidence="3 4">
    <name type="scientific">Absidia repens</name>
    <dbReference type="NCBI Taxonomy" id="90262"/>
    <lineage>
        <taxon>Eukaryota</taxon>
        <taxon>Fungi</taxon>
        <taxon>Fungi incertae sedis</taxon>
        <taxon>Mucoromycota</taxon>
        <taxon>Mucoromycotina</taxon>
        <taxon>Mucoromycetes</taxon>
        <taxon>Mucorales</taxon>
        <taxon>Cunninghamellaceae</taxon>
        <taxon>Absidia</taxon>
    </lineage>
</organism>
<keyword evidence="4" id="KW-1185">Reference proteome</keyword>
<name>A0A1X2HZ04_9FUNG</name>
<dbReference type="OrthoDB" id="427711at2759"/>
<dbReference type="PROSITE" id="PS50172">
    <property type="entry name" value="BRCT"/>
    <property type="match status" value="1"/>
</dbReference>
<dbReference type="InterPro" id="IPR001357">
    <property type="entry name" value="BRCT_dom"/>
</dbReference>
<dbReference type="CDD" id="cd00027">
    <property type="entry name" value="BRCT"/>
    <property type="match status" value="1"/>
</dbReference>